<proteinExistence type="predicted"/>
<dbReference type="InterPro" id="IPR029000">
    <property type="entry name" value="Cyclophilin-like_dom_sf"/>
</dbReference>
<protein>
    <submittedName>
        <fullName evidence="3">DUF871 family protein</fullName>
    </submittedName>
</protein>
<feature type="domain" description="6-phospho-N-acetylmuramidase C-terminal" evidence="1">
    <location>
        <begin position="244"/>
        <end position="343"/>
    </location>
</feature>
<name>A0A418IJ94_9STAP</name>
<evidence type="ECO:0000259" key="1">
    <source>
        <dbReference type="Pfam" id="PF05913"/>
    </source>
</evidence>
<dbReference type="SUPFAM" id="SSF50891">
    <property type="entry name" value="Cyclophilin-like"/>
    <property type="match status" value="1"/>
</dbReference>
<dbReference type="Gene3D" id="3.20.20.70">
    <property type="entry name" value="Aldolase class I"/>
    <property type="match status" value="1"/>
</dbReference>
<organism evidence="3 4">
    <name type="scientific">Staphylococcus shinii</name>
    <dbReference type="NCBI Taxonomy" id="2912228"/>
    <lineage>
        <taxon>Bacteria</taxon>
        <taxon>Bacillati</taxon>
        <taxon>Bacillota</taxon>
        <taxon>Bacilli</taxon>
        <taxon>Bacillales</taxon>
        <taxon>Staphylococcaceae</taxon>
        <taxon>Staphylococcus</taxon>
    </lineage>
</organism>
<dbReference type="Gene3D" id="2.40.100.10">
    <property type="entry name" value="Cyclophilin-like"/>
    <property type="match status" value="1"/>
</dbReference>
<feature type="domain" description="6-phospho-N-acetylmuramidase N-terminal" evidence="2">
    <location>
        <begin position="3"/>
        <end position="226"/>
    </location>
</feature>
<dbReference type="SUPFAM" id="SSF51445">
    <property type="entry name" value="(Trans)glycosidases"/>
    <property type="match status" value="1"/>
</dbReference>
<dbReference type="EMBL" id="QXUF01000002">
    <property type="protein sequence ID" value="RIN03137.1"/>
    <property type="molecule type" value="Genomic_DNA"/>
</dbReference>
<dbReference type="InterPro" id="IPR013785">
    <property type="entry name" value="Aldolase_TIM"/>
</dbReference>
<gene>
    <name evidence="3" type="ORF">BU112_00655</name>
</gene>
<reference evidence="3 4" key="1">
    <citation type="journal article" date="2016" name="Front. Microbiol.">
        <title>Comprehensive Phylogenetic Analysis of Bovine Non-aureus Staphylococci Species Based on Whole-Genome Sequencing.</title>
        <authorList>
            <person name="Naushad S."/>
            <person name="Barkema H.W."/>
            <person name="Luby C."/>
            <person name="Condas L.A."/>
            <person name="Nobrega D.B."/>
            <person name="Carson D.A."/>
            <person name="De Buck J."/>
        </authorList>
    </citation>
    <scope>NUCLEOTIDE SEQUENCE [LARGE SCALE GENOMIC DNA]</scope>
    <source>
        <strain evidence="3 4">SNUC 4554</strain>
    </source>
</reference>
<evidence type="ECO:0000313" key="3">
    <source>
        <dbReference type="EMBL" id="RIN03137.1"/>
    </source>
</evidence>
<accession>A0A418IJ94</accession>
<dbReference type="InterPro" id="IPR008589">
    <property type="entry name" value="MupG"/>
</dbReference>
<dbReference type="Proteomes" id="UP000286317">
    <property type="component" value="Unassembled WGS sequence"/>
</dbReference>
<dbReference type="PANTHER" id="PTHR38435">
    <property type="match status" value="1"/>
</dbReference>
<dbReference type="RefSeq" id="WP_039068076.1">
    <property type="nucleotide sequence ID" value="NZ_CP188207.1"/>
</dbReference>
<dbReference type="PANTHER" id="PTHR38435:SF2">
    <property type="entry name" value="DUF871 DOMAIN-CONTAINING PROTEIN"/>
    <property type="match status" value="1"/>
</dbReference>
<dbReference type="Pfam" id="PF05913">
    <property type="entry name" value="MupG_C"/>
    <property type="match status" value="1"/>
</dbReference>
<dbReference type="Pfam" id="PF19200">
    <property type="entry name" value="MupG_N"/>
    <property type="match status" value="1"/>
</dbReference>
<dbReference type="InterPro" id="IPR017853">
    <property type="entry name" value="GH"/>
</dbReference>
<evidence type="ECO:0000313" key="4">
    <source>
        <dbReference type="Proteomes" id="UP000286317"/>
    </source>
</evidence>
<comment type="caution">
    <text evidence="3">The sequence shown here is derived from an EMBL/GenBank/DDBJ whole genome shotgun (WGS) entry which is preliminary data.</text>
</comment>
<dbReference type="InterPro" id="IPR043894">
    <property type="entry name" value="MupG_C"/>
</dbReference>
<dbReference type="InterPro" id="IPR043797">
    <property type="entry name" value="MupG_N"/>
</dbReference>
<dbReference type="OrthoDB" id="5809921at2"/>
<keyword evidence="4" id="KW-1185">Reference proteome</keyword>
<sequence length="352" mass="40923">MHGFSIYLGQPIDKSYIRRMVDLGYKTIFTSVQIPEENEDTKYRYLGELLEFLSNDQLNYMIDINPSLLDHHFYEFLKQYESAQFIIRIDHSTSIEIINEIISNDFQCCLNASIVSNHLLQHLYQHMKHFDYLCYCHNYYPRPDTGLETQFVKSQNDLILSYNPQANIYGFIVGTTLRGPLFKGLPTIENTRYMHTIESAQLLQDLNTQHIMIGDPRLNNQCSRQLISFLTQRHFSLSIILCDSQAEEILLKPHTVRSDNPGNLIRSQEARNYCKTDIQPLLISERTRGSVTLDNKHNGRYQGELQIIKKVLPSHKNVNVVAQIDTDDIPLINCMRPNDSFEFTIIGKELKL</sequence>
<dbReference type="AlphaFoldDB" id="A0A418IJ94"/>
<evidence type="ECO:0000259" key="2">
    <source>
        <dbReference type="Pfam" id="PF19200"/>
    </source>
</evidence>